<comment type="similarity">
    <text evidence="1">Belongs to the bactofilin family.</text>
</comment>
<gene>
    <name evidence="3" type="ORF">B5C34_15105</name>
</gene>
<sequence length="152" mass="15960">MANPSIRVPSWRPPTMFSKSKTERANADRSKRMPADPGAFSILGADVEVTGNIEAAGDVHIDGTVRGNVTCRSLIVGEKGMIVGDITADDAKISGATEGNISASQLVIAASAITSGEIEYDRITIEAGARTDGTLRRRDDDNGLKLVSDTEG</sequence>
<name>A0A219B0D9_9SPHN</name>
<dbReference type="AlphaFoldDB" id="A0A219B0D9"/>
<keyword evidence="4" id="KW-1185">Reference proteome</keyword>
<dbReference type="Pfam" id="PF04519">
    <property type="entry name" value="Bactofilin"/>
    <property type="match status" value="1"/>
</dbReference>
<evidence type="ECO:0000313" key="4">
    <source>
        <dbReference type="Proteomes" id="UP000198462"/>
    </source>
</evidence>
<evidence type="ECO:0000313" key="3">
    <source>
        <dbReference type="EMBL" id="OWV31832.1"/>
    </source>
</evidence>
<feature type="region of interest" description="Disordered" evidence="2">
    <location>
        <begin position="1"/>
        <end position="34"/>
    </location>
</feature>
<comment type="caution">
    <text evidence="3">The sequence shown here is derived from an EMBL/GenBank/DDBJ whole genome shotgun (WGS) entry which is preliminary data.</text>
</comment>
<dbReference type="InterPro" id="IPR007607">
    <property type="entry name" value="BacA/B"/>
</dbReference>
<reference evidence="4" key="1">
    <citation type="submission" date="2017-05" db="EMBL/GenBank/DDBJ databases">
        <authorList>
            <person name="Lin X."/>
        </authorList>
    </citation>
    <scope>NUCLEOTIDE SEQUENCE [LARGE SCALE GENOMIC DNA]</scope>
    <source>
        <strain evidence="4">JLT2012</strain>
    </source>
</reference>
<accession>A0A219B0D9</accession>
<dbReference type="PANTHER" id="PTHR35024">
    <property type="entry name" value="HYPOTHETICAL CYTOSOLIC PROTEIN"/>
    <property type="match status" value="1"/>
</dbReference>
<evidence type="ECO:0000256" key="1">
    <source>
        <dbReference type="ARBA" id="ARBA00044755"/>
    </source>
</evidence>
<dbReference type="EMBL" id="NFZT01000007">
    <property type="protein sequence ID" value="OWV31832.1"/>
    <property type="molecule type" value="Genomic_DNA"/>
</dbReference>
<dbReference type="PANTHER" id="PTHR35024:SF4">
    <property type="entry name" value="POLYMER-FORMING CYTOSKELETAL PROTEIN"/>
    <property type="match status" value="1"/>
</dbReference>
<feature type="compositionally biased region" description="Basic and acidic residues" evidence="2">
    <location>
        <begin position="20"/>
        <end position="34"/>
    </location>
</feature>
<proteinExistence type="inferred from homology"/>
<dbReference type="OrthoDB" id="5738271at2"/>
<evidence type="ECO:0008006" key="5">
    <source>
        <dbReference type="Google" id="ProtNLM"/>
    </source>
</evidence>
<dbReference type="Proteomes" id="UP000198462">
    <property type="component" value="Unassembled WGS sequence"/>
</dbReference>
<organism evidence="3 4">
    <name type="scientific">Pacificimonas flava</name>
    <dbReference type="NCBI Taxonomy" id="1234595"/>
    <lineage>
        <taxon>Bacteria</taxon>
        <taxon>Pseudomonadati</taxon>
        <taxon>Pseudomonadota</taxon>
        <taxon>Alphaproteobacteria</taxon>
        <taxon>Sphingomonadales</taxon>
        <taxon>Sphingosinicellaceae</taxon>
        <taxon>Pacificimonas</taxon>
    </lineage>
</organism>
<evidence type="ECO:0000256" key="2">
    <source>
        <dbReference type="SAM" id="MobiDB-lite"/>
    </source>
</evidence>
<protein>
    <recommendedName>
        <fullName evidence="5">Cell shape determination protein CcmA</fullName>
    </recommendedName>
</protein>